<gene>
    <name evidence="3" type="ORF">JBS370_LOCUS17771</name>
    <name evidence="2" type="ORF">ZHD862_LOCUS22237</name>
</gene>
<feature type="transmembrane region" description="Helical" evidence="1">
    <location>
        <begin position="107"/>
        <end position="126"/>
    </location>
</feature>
<dbReference type="EMBL" id="CAJOBD010001944">
    <property type="protein sequence ID" value="CAF3842975.1"/>
    <property type="molecule type" value="Genomic_DNA"/>
</dbReference>
<protein>
    <recommendedName>
        <fullName evidence="5">G-protein coupled receptors family 1 profile domain-containing protein</fullName>
    </recommendedName>
</protein>
<evidence type="ECO:0008006" key="5">
    <source>
        <dbReference type="Google" id="ProtNLM"/>
    </source>
</evidence>
<evidence type="ECO:0000313" key="4">
    <source>
        <dbReference type="Proteomes" id="UP000663864"/>
    </source>
</evidence>
<evidence type="ECO:0000256" key="1">
    <source>
        <dbReference type="SAM" id="Phobius"/>
    </source>
</evidence>
<dbReference type="InterPro" id="IPR052954">
    <property type="entry name" value="GPCR-Ligand_Int"/>
</dbReference>
<feature type="transmembrane region" description="Helical" evidence="1">
    <location>
        <begin position="405"/>
        <end position="426"/>
    </location>
</feature>
<reference evidence="2" key="1">
    <citation type="submission" date="2021-02" db="EMBL/GenBank/DDBJ databases">
        <authorList>
            <person name="Nowell W R."/>
        </authorList>
    </citation>
    <scope>NUCLEOTIDE SEQUENCE</scope>
</reference>
<dbReference type="Proteomes" id="UP000663864">
    <property type="component" value="Unassembled WGS sequence"/>
</dbReference>
<feature type="transmembrane region" description="Helical" evidence="1">
    <location>
        <begin position="6"/>
        <end position="29"/>
    </location>
</feature>
<dbReference type="Gene3D" id="1.20.1070.10">
    <property type="entry name" value="Rhodopsin 7-helix transmembrane proteins"/>
    <property type="match status" value="2"/>
</dbReference>
<evidence type="ECO:0000313" key="3">
    <source>
        <dbReference type="EMBL" id="CAF3842975.1"/>
    </source>
</evidence>
<sequence>MFVVSCTVIVLLLFTLGSSGNGLCMLVFLRKKFRHRIITPYFIVLLLTDSIYLLLHLIKLIYYSQTLFNLNIHPEKSCSNTVFARAYRHATQTWPQPLVPFVHSETYIRFSLILMCIISVHRTTFMTRSLKRLAMPTTHNYIQKYKWTFIFIILAFFLAYIFEFVGLTLFCSKSNNRDISYEWFIYMSKYMKNSTYLLTNTMIDQPNSLKCVNYVLESLQKRNQSSIIYKNDICTKEQLINILSHYFDKHQRPIVNLIQKILFHQTGQSISRNEIRRKFHFHECLFPQEPSFFHRYYNFMYRRSFGFNRHTLVIVFGNVLPSMITIISNILSVYRIHQSNRVTSNYILPCRRRTDDTRRVVLVITVECLFAIINSWFSDIILSLVYCKRNLLADDDCPMFLKENINLLIMFDMFNSISNIILHCLCGKHFRNELRLMFRSWYRTIKHLLRAICCCYFRVHCQSYNQDQYVWYNASITRSDSSSNSHNKSPGRLYLKVHASPKLLKRHCFDCRWYFNRRPMNTSQEVFSTISKEYLKKNRKDFSAHYQSSGRVDIKTLTTTNSMRLYFPEQQSITTTTLPSKNKKRFSFIL</sequence>
<feature type="transmembrane region" description="Helical" evidence="1">
    <location>
        <begin position="147"/>
        <end position="170"/>
    </location>
</feature>
<dbReference type="PANTHER" id="PTHR46641">
    <property type="entry name" value="FMRFAMIDE RECEPTOR-RELATED"/>
    <property type="match status" value="1"/>
</dbReference>
<proteinExistence type="predicted"/>
<dbReference type="Proteomes" id="UP000663836">
    <property type="component" value="Unassembled WGS sequence"/>
</dbReference>
<comment type="caution">
    <text evidence="2">The sequence shown here is derived from an EMBL/GenBank/DDBJ whole genome shotgun (WGS) entry which is preliminary data.</text>
</comment>
<feature type="transmembrane region" description="Helical" evidence="1">
    <location>
        <begin position="312"/>
        <end position="334"/>
    </location>
</feature>
<organism evidence="2 4">
    <name type="scientific">Rotaria sordida</name>
    <dbReference type="NCBI Taxonomy" id="392033"/>
    <lineage>
        <taxon>Eukaryota</taxon>
        <taxon>Metazoa</taxon>
        <taxon>Spiralia</taxon>
        <taxon>Gnathifera</taxon>
        <taxon>Rotifera</taxon>
        <taxon>Eurotatoria</taxon>
        <taxon>Bdelloidea</taxon>
        <taxon>Philodinida</taxon>
        <taxon>Philodinidae</taxon>
        <taxon>Rotaria</taxon>
    </lineage>
</organism>
<dbReference type="AlphaFoldDB" id="A0A814VMP6"/>
<keyword evidence="1" id="KW-0472">Membrane</keyword>
<feature type="transmembrane region" description="Helical" evidence="1">
    <location>
        <begin position="41"/>
        <end position="62"/>
    </location>
</feature>
<dbReference type="SUPFAM" id="SSF81321">
    <property type="entry name" value="Family A G protein-coupled receptor-like"/>
    <property type="match status" value="1"/>
</dbReference>
<dbReference type="PANTHER" id="PTHR46641:SF2">
    <property type="entry name" value="FMRFAMIDE RECEPTOR"/>
    <property type="match status" value="1"/>
</dbReference>
<evidence type="ECO:0000313" key="2">
    <source>
        <dbReference type="EMBL" id="CAF1189792.1"/>
    </source>
</evidence>
<name>A0A814VMP6_9BILA</name>
<feature type="transmembrane region" description="Helical" evidence="1">
    <location>
        <begin position="360"/>
        <end position="385"/>
    </location>
</feature>
<accession>A0A814VMP6</accession>
<dbReference type="EMBL" id="CAJNOT010001373">
    <property type="protein sequence ID" value="CAF1189792.1"/>
    <property type="molecule type" value="Genomic_DNA"/>
</dbReference>
<keyword evidence="1" id="KW-0812">Transmembrane</keyword>
<keyword evidence="1" id="KW-1133">Transmembrane helix</keyword>